<evidence type="ECO:0000259" key="1">
    <source>
        <dbReference type="Pfam" id="PF12867"/>
    </source>
</evidence>
<dbReference type="InterPro" id="IPR024775">
    <property type="entry name" value="DinB-like"/>
</dbReference>
<dbReference type="Pfam" id="PF12867">
    <property type="entry name" value="DinB_2"/>
    <property type="match status" value="1"/>
</dbReference>
<dbReference type="InterPro" id="IPR034660">
    <property type="entry name" value="DinB/YfiT-like"/>
</dbReference>
<dbReference type="Gene3D" id="1.20.120.450">
    <property type="entry name" value="dinb family like domain"/>
    <property type="match status" value="1"/>
</dbReference>
<reference evidence="2 3" key="1">
    <citation type="submission" date="2017-08" db="EMBL/GenBank/DDBJ databases">
        <authorList>
            <person name="de Groot N.N."/>
        </authorList>
    </citation>
    <scope>NUCLEOTIDE SEQUENCE [LARGE SCALE GENOMIC DNA]</scope>
    <source>
        <strain evidence="2 3">JC228</strain>
    </source>
</reference>
<dbReference type="Proteomes" id="UP000219546">
    <property type="component" value="Unassembled WGS sequence"/>
</dbReference>
<dbReference type="RefSeq" id="WP_097160246.1">
    <property type="nucleotide sequence ID" value="NZ_JBEPMQ010000011.1"/>
</dbReference>
<feature type="domain" description="DinB-like" evidence="1">
    <location>
        <begin position="25"/>
        <end position="150"/>
    </location>
</feature>
<organism evidence="2 3">
    <name type="scientific">Bacillus oleivorans</name>
    <dbReference type="NCBI Taxonomy" id="1448271"/>
    <lineage>
        <taxon>Bacteria</taxon>
        <taxon>Bacillati</taxon>
        <taxon>Bacillota</taxon>
        <taxon>Bacilli</taxon>
        <taxon>Bacillales</taxon>
        <taxon>Bacillaceae</taxon>
        <taxon>Bacillus</taxon>
    </lineage>
</organism>
<sequence length="163" mass="18619">MKDRKELLAAQFAACTNVPNWFVPLEQAVKGLNAEQAAWNDVPGANSIWSIVYHLTFWNERYLVRFNGNTPTDQVENNDVTFDVSNVDITEENWNTAVNRLMSSLLDWQDAILQADDAKLDSPVIDGEKGEWWDTIANIAIHTSYHIGQIVDIRKRQGSWNQQ</sequence>
<dbReference type="EMBL" id="OAOP01000010">
    <property type="protein sequence ID" value="SNX75011.1"/>
    <property type="molecule type" value="Genomic_DNA"/>
</dbReference>
<evidence type="ECO:0000313" key="3">
    <source>
        <dbReference type="Proteomes" id="UP000219546"/>
    </source>
</evidence>
<evidence type="ECO:0000313" key="2">
    <source>
        <dbReference type="EMBL" id="SNX75011.1"/>
    </source>
</evidence>
<dbReference type="AlphaFoldDB" id="A0A285D5B9"/>
<dbReference type="SUPFAM" id="SSF109854">
    <property type="entry name" value="DinB/YfiT-like putative metalloenzymes"/>
    <property type="match status" value="1"/>
</dbReference>
<accession>A0A285D5B9</accession>
<name>A0A285D5B9_9BACI</name>
<dbReference type="OrthoDB" id="9798830at2"/>
<keyword evidence="3" id="KW-1185">Reference proteome</keyword>
<proteinExistence type="predicted"/>
<protein>
    <submittedName>
        <fullName evidence="2">DinB family protein</fullName>
    </submittedName>
</protein>
<gene>
    <name evidence="2" type="ORF">SAMN05877753_110215</name>
</gene>